<keyword evidence="3" id="KW-0442">Lipid degradation</keyword>
<dbReference type="Pfam" id="PF03403">
    <property type="entry name" value="PAF-AH_p_II"/>
    <property type="match status" value="1"/>
</dbReference>
<organism evidence="6 7">
    <name type="scientific">Pleomassaria siparia CBS 279.74</name>
    <dbReference type="NCBI Taxonomy" id="1314801"/>
    <lineage>
        <taxon>Eukaryota</taxon>
        <taxon>Fungi</taxon>
        <taxon>Dikarya</taxon>
        <taxon>Ascomycota</taxon>
        <taxon>Pezizomycotina</taxon>
        <taxon>Dothideomycetes</taxon>
        <taxon>Pleosporomycetidae</taxon>
        <taxon>Pleosporales</taxon>
        <taxon>Pleomassariaceae</taxon>
        <taxon>Pleomassaria</taxon>
    </lineage>
</organism>
<keyword evidence="4" id="KW-0443">Lipid metabolism</keyword>
<dbReference type="EC" id="3.1.1.47" evidence="1"/>
<dbReference type="GO" id="GO:0003847">
    <property type="term" value="F:1-alkyl-2-acetylglycerophosphocholine esterase activity"/>
    <property type="evidence" value="ECO:0007669"/>
    <property type="project" value="UniProtKB-EC"/>
</dbReference>
<dbReference type="OrthoDB" id="2363873at2759"/>
<keyword evidence="2" id="KW-0378">Hydrolase</keyword>
<accession>A0A6G1KLC6</accession>
<dbReference type="AlphaFoldDB" id="A0A6G1KLC6"/>
<dbReference type="InterPro" id="IPR029058">
    <property type="entry name" value="AB_hydrolase_fold"/>
</dbReference>
<evidence type="ECO:0000256" key="3">
    <source>
        <dbReference type="ARBA" id="ARBA00022963"/>
    </source>
</evidence>
<feature type="region of interest" description="Disordered" evidence="5">
    <location>
        <begin position="598"/>
        <end position="634"/>
    </location>
</feature>
<protein>
    <recommendedName>
        <fullName evidence="1">1-alkyl-2-acetylglycerophosphocholine esterase</fullName>
        <ecNumber evidence="1">3.1.1.47</ecNumber>
    </recommendedName>
</protein>
<dbReference type="Gene3D" id="3.40.50.1820">
    <property type="entry name" value="alpha/beta hydrolase"/>
    <property type="match status" value="1"/>
</dbReference>
<dbReference type="EMBL" id="MU005765">
    <property type="protein sequence ID" value="KAF2713638.1"/>
    <property type="molecule type" value="Genomic_DNA"/>
</dbReference>
<evidence type="ECO:0000256" key="2">
    <source>
        <dbReference type="ARBA" id="ARBA00022801"/>
    </source>
</evidence>
<dbReference type="GO" id="GO:0016042">
    <property type="term" value="P:lipid catabolic process"/>
    <property type="evidence" value="ECO:0007669"/>
    <property type="project" value="UniProtKB-KW"/>
</dbReference>
<evidence type="ECO:0000256" key="1">
    <source>
        <dbReference type="ARBA" id="ARBA00013201"/>
    </source>
</evidence>
<name>A0A6G1KLC6_9PLEO</name>
<evidence type="ECO:0000256" key="5">
    <source>
        <dbReference type="SAM" id="MobiDB-lite"/>
    </source>
</evidence>
<gene>
    <name evidence="6" type="ORF">K504DRAFT_488000</name>
</gene>
<evidence type="ECO:0000313" key="7">
    <source>
        <dbReference type="Proteomes" id="UP000799428"/>
    </source>
</evidence>
<sequence>MSGREHYMGSQAHGLGRTNSAIGGTGKVPHPQKPRTRPPTSLRDKLTLHLPTYSGPYSVGSMDIEVPVESPRTFSNITRDGRHLLQLETVLFTLYYPAATGTGSGRDPGGNRAWSRETWLPRPRIQLAKGYGKFAGIPESVAVYFFGATTMFAKLRGFRNAPPAVHWPPEGNSKRRGYKIKNQIGPPPKGDAKEPCFPLLIFSHGLGGTRTTYSTMCGEFASYGFVVCAIEHRDGSGPRTFVNHARRVEGAENPQTWGKVDHSEEEERQGYHKVDYIFPKGNPFDTSPSNEIGVDSELRSAQIELRLAEIEEAYRVLREISEGRGEGIARQNRREAGFVGGSSRGLKGVDWANWKHRFHTDRFTVAGHSFGAATVVEILRNADRFENVQAGIIYDIWGAPIEPPTEDERYQIHSPILGINSEAFMYWQRNFDAVISLMDEARERGAPAFLCTVRGSVHMSQSDFSVLYKHACSFLLKATVHPQRAIDLNISASLEFLRDVITLEGAGKPIIERCLSDEGLLQVKALDKVPNDQKPDDQHIAAKLKVANEFKTRLAASVQRKMKRGVHGFYQSGEEMWMHCKPDEELMRQWQRGGKGLVRGVDGSEEENEAVLQSGNFEQEKRCGRSSCADSKHV</sequence>
<dbReference type="PANTHER" id="PTHR10272:SF0">
    <property type="entry name" value="PLATELET-ACTIVATING FACTOR ACETYLHYDROLASE"/>
    <property type="match status" value="1"/>
</dbReference>
<dbReference type="Proteomes" id="UP000799428">
    <property type="component" value="Unassembled WGS sequence"/>
</dbReference>
<evidence type="ECO:0000313" key="6">
    <source>
        <dbReference type="EMBL" id="KAF2713638.1"/>
    </source>
</evidence>
<keyword evidence="7" id="KW-1185">Reference proteome</keyword>
<dbReference type="PANTHER" id="PTHR10272">
    <property type="entry name" value="PLATELET-ACTIVATING FACTOR ACETYLHYDROLASE"/>
    <property type="match status" value="1"/>
</dbReference>
<reference evidence="6" key="1">
    <citation type="journal article" date="2020" name="Stud. Mycol.">
        <title>101 Dothideomycetes genomes: a test case for predicting lifestyles and emergence of pathogens.</title>
        <authorList>
            <person name="Haridas S."/>
            <person name="Albert R."/>
            <person name="Binder M."/>
            <person name="Bloem J."/>
            <person name="Labutti K."/>
            <person name="Salamov A."/>
            <person name="Andreopoulos B."/>
            <person name="Baker S."/>
            <person name="Barry K."/>
            <person name="Bills G."/>
            <person name="Bluhm B."/>
            <person name="Cannon C."/>
            <person name="Castanera R."/>
            <person name="Culley D."/>
            <person name="Daum C."/>
            <person name="Ezra D."/>
            <person name="Gonzalez J."/>
            <person name="Henrissat B."/>
            <person name="Kuo A."/>
            <person name="Liang C."/>
            <person name="Lipzen A."/>
            <person name="Lutzoni F."/>
            <person name="Magnuson J."/>
            <person name="Mondo S."/>
            <person name="Nolan M."/>
            <person name="Ohm R."/>
            <person name="Pangilinan J."/>
            <person name="Park H.-J."/>
            <person name="Ramirez L."/>
            <person name="Alfaro M."/>
            <person name="Sun H."/>
            <person name="Tritt A."/>
            <person name="Yoshinaga Y."/>
            <person name="Zwiers L.-H."/>
            <person name="Turgeon B."/>
            <person name="Goodwin S."/>
            <person name="Spatafora J."/>
            <person name="Crous P."/>
            <person name="Grigoriev I."/>
        </authorList>
    </citation>
    <scope>NUCLEOTIDE SEQUENCE</scope>
    <source>
        <strain evidence="6">CBS 279.74</strain>
    </source>
</reference>
<feature type="region of interest" description="Disordered" evidence="5">
    <location>
        <begin position="1"/>
        <end position="43"/>
    </location>
</feature>
<proteinExistence type="predicted"/>
<dbReference type="SUPFAM" id="SSF53474">
    <property type="entry name" value="alpha/beta-Hydrolases"/>
    <property type="match status" value="1"/>
</dbReference>
<evidence type="ECO:0000256" key="4">
    <source>
        <dbReference type="ARBA" id="ARBA00023098"/>
    </source>
</evidence>